<accession>A0A9J6A7A8</accession>
<proteinExistence type="predicted"/>
<reference evidence="2 3" key="1">
    <citation type="submission" date="2020-09" db="EMBL/GenBank/DDBJ databases">
        <title>De no assembly of potato wild relative species, Solanum commersonii.</title>
        <authorList>
            <person name="Cho K."/>
        </authorList>
    </citation>
    <scope>NUCLEOTIDE SEQUENCE [LARGE SCALE GENOMIC DNA]</scope>
    <source>
        <strain evidence="2">LZ3.2</strain>
        <tissue evidence="2">Leaf</tissue>
    </source>
</reference>
<name>A0A9J6A7A8_SOLCO</name>
<dbReference type="AlphaFoldDB" id="A0A9J6A7A8"/>
<gene>
    <name evidence="2" type="ORF">H5410_005695</name>
</gene>
<evidence type="ECO:0000256" key="1">
    <source>
        <dbReference type="SAM" id="MobiDB-lite"/>
    </source>
</evidence>
<evidence type="ECO:0000313" key="3">
    <source>
        <dbReference type="Proteomes" id="UP000824120"/>
    </source>
</evidence>
<evidence type="ECO:0000313" key="2">
    <source>
        <dbReference type="EMBL" id="KAG5620477.1"/>
    </source>
</evidence>
<organism evidence="2 3">
    <name type="scientific">Solanum commersonii</name>
    <name type="common">Commerson's wild potato</name>
    <name type="synonym">Commerson's nightshade</name>
    <dbReference type="NCBI Taxonomy" id="4109"/>
    <lineage>
        <taxon>Eukaryota</taxon>
        <taxon>Viridiplantae</taxon>
        <taxon>Streptophyta</taxon>
        <taxon>Embryophyta</taxon>
        <taxon>Tracheophyta</taxon>
        <taxon>Spermatophyta</taxon>
        <taxon>Magnoliopsida</taxon>
        <taxon>eudicotyledons</taxon>
        <taxon>Gunneridae</taxon>
        <taxon>Pentapetalae</taxon>
        <taxon>asterids</taxon>
        <taxon>lamiids</taxon>
        <taxon>Solanales</taxon>
        <taxon>Solanaceae</taxon>
        <taxon>Solanoideae</taxon>
        <taxon>Solaneae</taxon>
        <taxon>Solanum</taxon>
    </lineage>
</organism>
<protein>
    <submittedName>
        <fullName evidence="2">Uncharacterized protein</fullName>
    </submittedName>
</protein>
<dbReference type="Proteomes" id="UP000824120">
    <property type="component" value="Chromosome 2"/>
</dbReference>
<keyword evidence="3" id="KW-1185">Reference proteome</keyword>
<feature type="compositionally biased region" description="Basic and acidic residues" evidence="1">
    <location>
        <begin position="22"/>
        <end position="56"/>
    </location>
</feature>
<sequence length="65" mass="7164">MAGSSGASVAVTPGTNAQDQRIWIEEQSKDTNRQKGTKQAEEMKMHEPEDCQEHSACHRVAHQTA</sequence>
<feature type="region of interest" description="Disordered" evidence="1">
    <location>
        <begin position="1"/>
        <end position="65"/>
    </location>
</feature>
<dbReference type="EMBL" id="JACXVP010000002">
    <property type="protein sequence ID" value="KAG5620477.1"/>
    <property type="molecule type" value="Genomic_DNA"/>
</dbReference>
<comment type="caution">
    <text evidence="2">The sequence shown here is derived from an EMBL/GenBank/DDBJ whole genome shotgun (WGS) entry which is preliminary data.</text>
</comment>